<dbReference type="InterPro" id="IPR003661">
    <property type="entry name" value="HisK_dim/P_dom"/>
</dbReference>
<dbReference type="PRINTS" id="PR00344">
    <property type="entry name" value="BCTRLSENSOR"/>
</dbReference>
<dbReference type="InterPro" id="IPR036890">
    <property type="entry name" value="HATPase_C_sf"/>
</dbReference>
<protein>
    <recommendedName>
        <fullName evidence="2">histidine kinase</fullName>
        <ecNumber evidence="2">2.7.13.3</ecNumber>
    </recommendedName>
</protein>
<dbReference type="PANTHER" id="PTHR43047">
    <property type="entry name" value="TWO-COMPONENT HISTIDINE PROTEIN KINASE"/>
    <property type="match status" value="1"/>
</dbReference>
<keyword evidence="4" id="KW-0808">Transferase</keyword>
<accession>A0ABT1X6K7</accession>
<feature type="domain" description="Histidine kinase" evidence="6">
    <location>
        <begin position="276"/>
        <end position="493"/>
    </location>
</feature>
<keyword evidence="5" id="KW-0418">Kinase</keyword>
<dbReference type="Pfam" id="PF12860">
    <property type="entry name" value="PAS_7"/>
    <property type="match status" value="2"/>
</dbReference>
<dbReference type="InterPro" id="IPR036097">
    <property type="entry name" value="HisK_dim/P_sf"/>
</dbReference>
<dbReference type="SUPFAM" id="SSF47384">
    <property type="entry name" value="Homodimeric domain of signal transducing histidine kinase"/>
    <property type="match status" value="1"/>
</dbReference>
<evidence type="ECO:0000313" key="8">
    <source>
        <dbReference type="EMBL" id="MCR0983028.1"/>
    </source>
</evidence>
<evidence type="ECO:0000256" key="1">
    <source>
        <dbReference type="ARBA" id="ARBA00000085"/>
    </source>
</evidence>
<dbReference type="Gene3D" id="3.30.450.20">
    <property type="entry name" value="PAS domain"/>
    <property type="match status" value="2"/>
</dbReference>
<comment type="caution">
    <text evidence="8">The sequence shown here is derived from an EMBL/GenBank/DDBJ whole genome shotgun (WGS) entry which is preliminary data.</text>
</comment>
<evidence type="ECO:0000256" key="5">
    <source>
        <dbReference type="ARBA" id="ARBA00022777"/>
    </source>
</evidence>
<dbReference type="Pfam" id="PF02518">
    <property type="entry name" value="HATPase_c"/>
    <property type="match status" value="1"/>
</dbReference>
<evidence type="ECO:0000259" key="6">
    <source>
        <dbReference type="PROSITE" id="PS50109"/>
    </source>
</evidence>
<evidence type="ECO:0000256" key="2">
    <source>
        <dbReference type="ARBA" id="ARBA00012438"/>
    </source>
</evidence>
<dbReference type="RefSeq" id="WP_257716692.1">
    <property type="nucleotide sequence ID" value="NZ_JANJOU010000009.1"/>
</dbReference>
<dbReference type="InterPro" id="IPR005467">
    <property type="entry name" value="His_kinase_dom"/>
</dbReference>
<evidence type="ECO:0000256" key="3">
    <source>
        <dbReference type="ARBA" id="ARBA00022553"/>
    </source>
</evidence>
<keyword evidence="3" id="KW-0597">Phosphoprotein</keyword>
<keyword evidence="9" id="KW-1185">Reference proteome</keyword>
<dbReference type="InterPro" id="IPR035965">
    <property type="entry name" value="PAS-like_dom_sf"/>
</dbReference>
<proteinExistence type="predicted"/>
<dbReference type="SMART" id="SM00388">
    <property type="entry name" value="HisKA"/>
    <property type="match status" value="1"/>
</dbReference>
<dbReference type="Gene3D" id="1.10.287.130">
    <property type="match status" value="1"/>
</dbReference>
<evidence type="ECO:0000313" key="9">
    <source>
        <dbReference type="Proteomes" id="UP001524642"/>
    </source>
</evidence>
<dbReference type="SMART" id="SM00091">
    <property type="entry name" value="PAS"/>
    <property type="match status" value="2"/>
</dbReference>
<dbReference type="PROSITE" id="PS50112">
    <property type="entry name" value="PAS"/>
    <property type="match status" value="1"/>
</dbReference>
<gene>
    <name evidence="8" type="ORF">NRP21_13310</name>
</gene>
<dbReference type="InterPro" id="IPR003594">
    <property type="entry name" value="HATPase_dom"/>
</dbReference>
<dbReference type="Gene3D" id="3.30.565.10">
    <property type="entry name" value="Histidine kinase-like ATPase, C-terminal domain"/>
    <property type="match status" value="1"/>
</dbReference>
<dbReference type="InterPro" id="IPR000014">
    <property type="entry name" value="PAS"/>
</dbReference>
<organism evidence="8 9">
    <name type="scientific">Roseomonas populi</name>
    <dbReference type="NCBI Taxonomy" id="3121582"/>
    <lineage>
        <taxon>Bacteria</taxon>
        <taxon>Pseudomonadati</taxon>
        <taxon>Pseudomonadota</taxon>
        <taxon>Alphaproteobacteria</taxon>
        <taxon>Acetobacterales</taxon>
        <taxon>Roseomonadaceae</taxon>
        <taxon>Roseomonas</taxon>
    </lineage>
</organism>
<reference evidence="8 9" key="1">
    <citation type="submission" date="2022-06" db="EMBL/GenBank/DDBJ databases">
        <title>Roseomonas CN29.</title>
        <authorList>
            <person name="Cheng Y."/>
            <person name="He X."/>
        </authorList>
    </citation>
    <scope>NUCLEOTIDE SEQUENCE [LARGE SCALE GENOMIC DNA]</scope>
    <source>
        <strain evidence="8 9">CN29</strain>
    </source>
</reference>
<dbReference type="CDD" id="cd00082">
    <property type="entry name" value="HisKA"/>
    <property type="match status" value="1"/>
</dbReference>
<dbReference type="EMBL" id="JANJOU010000009">
    <property type="protein sequence ID" value="MCR0983028.1"/>
    <property type="molecule type" value="Genomic_DNA"/>
</dbReference>
<dbReference type="SUPFAM" id="SSF55874">
    <property type="entry name" value="ATPase domain of HSP90 chaperone/DNA topoisomerase II/histidine kinase"/>
    <property type="match status" value="1"/>
</dbReference>
<dbReference type="EC" id="2.7.13.3" evidence="2"/>
<evidence type="ECO:0000259" key="7">
    <source>
        <dbReference type="PROSITE" id="PS50112"/>
    </source>
</evidence>
<dbReference type="SUPFAM" id="SSF55785">
    <property type="entry name" value="PYP-like sensor domain (PAS domain)"/>
    <property type="match status" value="2"/>
</dbReference>
<dbReference type="InterPro" id="IPR004358">
    <property type="entry name" value="Sig_transdc_His_kin-like_C"/>
</dbReference>
<dbReference type="SMART" id="SM00387">
    <property type="entry name" value="HATPase_c"/>
    <property type="match status" value="1"/>
</dbReference>
<dbReference type="PROSITE" id="PS50109">
    <property type="entry name" value="HIS_KIN"/>
    <property type="match status" value="1"/>
</dbReference>
<sequence length="497" mass="52812">MSDEPPAGDLYRTVLETLPHGVCVFGPDRRVRMVNAAYQRIMEGSEVAIGEHHADIVARREAAGEFGARREEIVQVMRDDFVKAHPYELTRTRPNGTVVLARVVPLPEGGQAVVVTDVTRRARAEAEAGQRTATLQAMLDNQPDGVALFDGDGFLVAANALAARLTGLGEATMRPGRHVDELRLLQLASLEFGDMTSPAARDALARSKGTIAETGRFVRTRPDGTVLEVRTDPMPGGGFLRTYRDVTEERRARAELEAARDAAEAASRAKSGFLATMTHELRTPLHAVIGFSEAILEETRPEAVRDHAREVLEAGRQLLGLVDGLLEATRIEAGTLSLRGAVLDPLPILRAAAVSARRAAEAAGIAFEEALPEALPQLRGDAGRLRQVLDALISNAVKFTPAGGRVTLSATPLATGGTEIAIADTGIGMAPEDIPRAFEAFTQLEAGLSRRYPGSGLGLYLSRALAGAMGIGLDLQSTPGKGTTVRLAVPPAEETSA</sequence>
<dbReference type="Pfam" id="PF00512">
    <property type="entry name" value="HisKA"/>
    <property type="match status" value="1"/>
</dbReference>
<feature type="domain" description="PAS" evidence="7">
    <location>
        <begin position="131"/>
        <end position="168"/>
    </location>
</feature>
<comment type="catalytic activity">
    <reaction evidence="1">
        <text>ATP + protein L-histidine = ADP + protein N-phospho-L-histidine.</text>
        <dbReference type="EC" id="2.7.13.3"/>
    </reaction>
</comment>
<evidence type="ECO:0000256" key="4">
    <source>
        <dbReference type="ARBA" id="ARBA00022679"/>
    </source>
</evidence>
<name>A0ABT1X6K7_9PROT</name>
<dbReference type="Proteomes" id="UP001524642">
    <property type="component" value="Unassembled WGS sequence"/>
</dbReference>